<dbReference type="VEuPathDB" id="AmoebaDB:FDP41_003038"/>
<feature type="compositionally biased region" description="Low complexity" evidence="7">
    <location>
        <begin position="151"/>
        <end position="163"/>
    </location>
</feature>
<dbReference type="Pfam" id="PF14580">
    <property type="entry name" value="LRR_9"/>
    <property type="match status" value="1"/>
</dbReference>
<dbReference type="InterPro" id="IPR001611">
    <property type="entry name" value="Leu-rich_rpt"/>
</dbReference>
<dbReference type="RefSeq" id="XP_044562429.1">
    <property type="nucleotide sequence ID" value="XM_044706298.1"/>
</dbReference>
<organism evidence="8 9">
    <name type="scientific">Naegleria fowleri</name>
    <name type="common">Brain eating amoeba</name>
    <dbReference type="NCBI Taxonomy" id="5763"/>
    <lineage>
        <taxon>Eukaryota</taxon>
        <taxon>Discoba</taxon>
        <taxon>Heterolobosea</taxon>
        <taxon>Tetramitia</taxon>
        <taxon>Eutetramitia</taxon>
        <taxon>Vahlkampfiidae</taxon>
        <taxon>Naegleria</taxon>
    </lineage>
</organism>
<dbReference type="PANTHER" id="PTHR10552">
    <property type="entry name" value="U2 SMALL NUCLEAR RIBONUCLEOPROTEIN A"/>
    <property type="match status" value="1"/>
</dbReference>
<accession>A0A6A5BRG0</accession>
<evidence type="ECO:0000313" key="9">
    <source>
        <dbReference type="Proteomes" id="UP000444721"/>
    </source>
</evidence>
<feature type="region of interest" description="Disordered" evidence="7">
    <location>
        <begin position="140"/>
        <end position="269"/>
    </location>
</feature>
<feature type="compositionally biased region" description="Basic and acidic residues" evidence="7">
    <location>
        <begin position="140"/>
        <end position="149"/>
    </location>
</feature>
<evidence type="ECO:0000256" key="7">
    <source>
        <dbReference type="SAM" id="MobiDB-lite"/>
    </source>
</evidence>
<evidence type="ECO:0000256" key="1">
    <source>
        <dbReference type="ARBA" id="ARBA00004123"/>
    </source>
</evidence>
<dbReference type="PANTHER" id="PTHR10552:SF6">
    <property type="entry name" value="U2 SMALL NUCLEAR RIBONUCLEOPROTEIN A"/>
    <property type="match status" value="1"/>
</dbReference>
<keyword evidence="6" id="KW-0175">Coiled coil</keyword>
<evidence type="ECO:0000256" key="5">
    <source>
        <dbReference type="ARBA" id="ARBA00024196"/>
    </source>
</evidence>
<evidence type="ECO:0000256" key="2">
    <source>
        <dbReference type="ARBA" id="ARBA00022614"/>
    </source>
</evidence>
<name>A0A6A5BRG0_NAEFO</name>
<evidence type="ECO:0000256" key="6">
    <source>
        <dbReference type="SAM" id="Coils"/>
    </source>
</evidence>
<feature type="compositionally biased region" description="Basic and acidic residues" evidence="7">
    <location>
        <begin position="167"/>
        <end position="177"/>
    </location>
</feature>
<feature type="compositionally biased region" description="Low complexity" evidence="7">
    <location>
        <begin position="240"/>
        <end position="258"/>
    </location>
</feature>
<dbReference type="VEuPathDB" id="AmoebaDB:NF0095660"/>
<keyword evidence="2" id="KW-0433">Leucine-rich repeat</keyword>
<feature type="compositionally biased region" description="Polar residues" evidence="7">
    <location>
        <begin position="259"/>
        <end position="269"/>
    </location>
</feature>
<feature type="compositionally biased region" description="Polar residues" evidence="7">
    <location>
        <begin position="188"/>
        <end position="198"/>
    </location>
</feature>
<dbReference type="PROSITE" id="PS51450">
    <property type="entry name" value="LRR"/>
    <property type="match status" value="1"/>
</dbReference>
<dbReference type="GO" id="GO:0000398">
    <property type="term" value="P:mRNA splicing, via spliceosome"/>
    <property type="evidence" value="ECO:0007669"/>
    <property type="project" value="InterPro"/>
</dbReference>
<dbReference type="InterPro" id="IPR044640">
    <property type="entry name" value="RU2A"/>
</dbReference>
<gene>
    <name evidence="8" type="ORF">FDP41_003038</name>
</gene>
<proteinExistence type="inferred from homology"/>
<keyword evidence="9" id="KW-1185">Reference proteome</keyword>
<keyword evidence="4" id="KW-0539">Nucleus</keyword>
<comment type="caution">
    <text evidence="8">The sequence shown here is derived from an EMBL/GenBank/DDBJ whole genome shotgun (WGS) entry which is preliminary data.</text>
</comment>
<evidence type="ECO:0000256" key="4">
    <source>
        <dbReference type="ARBA" id="ARBA00023242"/>
    </source>
</evidence>
<comment type="similarity">
    <text evidence="5">Belongs to the U2 small nuclear ribonucleoprotein A family.</text>
</comment>
<protein>
    <submittedName>
        <fullName evidence="8">Uncharacterized protein</fullName>
    </submittedName>
</protein>
<feature type="coiled-coil region" evidence="6">
    <location>
        <begin position="569"/>
        <end position="603"/>
    </location>
</feature>
<dbReference type="GeneID" id="68110256"/>
<dbReference type="EMBL" id="VFQX01000033">
    <property type="protein sequence ID" value="KAF0977716.1"/>
    <property type="molecule type" value="Genomic_DNA"/>
</dbReference>
<evidence type="ECO:0000256" key="3">
    <source>
        <dbReference type="ARBA" id="ARBA00022737"/>
    </source>
</evidence>
<dbReference type="Gene3D" id="3.80.10.10">
    <property type="entry name" value="Ribonuclease Inhibitor"/>
    <property type="match status" value="1"/>
</dbReference>
<dbReference type="VEuPathDB" id="AmoebaDB:NF0095670"/>
<evidence type="ECO:0000313" key="8">
    <source>
        <dbReference type="EMBL" id="KAF0977716.1"/>
    </source>
</evidence>
<keyword evidence="3" id="KW-0677">Repeat</keyword>
<feature type="region of interest" description="Disordered" evidence="7">
    <location>
        <begin position="1"/>
        <end position="57"/>
    </location>
</feature>
<dbReference type="OrthoDB" id="1517790at2759"/>
<dbReference type="InterPro" id="IPR032675">
    <property type="entry name" value="LRR_dom_sf"/>
</dbReference>
<dbReference type="SUPFAM" id="SSF52058">
    <property type="entry name" value="L domain-like"/>
    <property type="match status" value="1"/>
</dbReference>
<dbReference type="VEuPathDB" id="AmoebaDB:NfTy_058510"/>
<dbReference type="GO" id="GO:0005634">
    <property type="term" value="C:nucleus"/>
    <property type="evidence" value="ECO:0007669"/>
    <property type="project" value="UniProtKB-SubCell"/>
</dbReference>
<dbReference type="GO" id="GO:0030620">
    <property type="term" value="F:U2 snRNA binding"/>
    <property type="evidence" value="ECO:0007669"/>
    <property type="project" value="InterPro"/>
</dbReference>
<sequence length="723" mass="80567">MDNDSLFEAYTLTPSQITSSSDSLFSGSGGNEDQQKPAMTSIGNQLVGGKAVSQQQQQQQEDGIVVIEEPSIPKLAKIANELIRAQSEKKRPSVVPPLPIPPAAVVIEKASTTDLSNAAVVEHQQSLSTTASSFLPEASKEIDTSKDQSESINNNILDDSNNNRYYDQSDHHQHEDTPDLEGLPMNPNIENSSSSHPNTPKMDMSLHLSALSSPPKPISGGGPMKTGDPNLHHLKEPTYSSSPPRRPASASSTRSTSSQNPNYMNSTITWSSKESNKSIADLKASINEPKNIMRFGMASYQNKPTLNTRAPSPSITKRRVTPRRERIFTSIPDLNLESISFSTGLGTISLPNYRLTSLKGLGVRNDLKILYIQNNYLTSFKYLETQPNLEVLYVANNCISSLYGFAEQPKLKLISLEGNPITKHPNYRLMVLIAGGLQLKKIDGELVQYKEREFVKQYVASNEKCVEAIRAGWLLDTAPRTSEEFEQIIADLRTKNMDDRDEVRNSDLFRDLVSGALVKTVTSPDLSQYEEKKVTKSMPIVTPSTTSFISSDAKEMSLNESSTFSNTFLTNYVNEIKNLKMQLEKKDKELEAERKKSKELKETSLLLEDLQHIHKSDISGLSISLNSTSDMINNVSASLSNESMNIYKASNDLLKRIDYDKVTRTSLLVDEKKMFRIHIRVSNNELIDVITVDQKRALAVYKILHMKVALFNKLKKQKATSQQ</sequence>
<dbReference type="Proteomes" id="UP000444721">
    <property type="component" value="Unassembled WGS sequence"/>
</dbReference>
<reference evidence="8 9" key="1">
    <citation type="journal article" date="2019" name="Sci. Rep.">
        <title>Nanopore sequencing improves the draft genome of the human pathogenic amoeba Naegleria fowleri.</title>
        <authorList>
            <person name="Liechti N."/>
            <person name="Schurch N."/>
            <person name="Bruggmann R."/>
            <person name="Wittwer M."/>
        </authorList>
    </citation>
    <scope>NUCLEOTIDE SEQUENCE [LARGE SCALE GENOMIC DNA]</scope>
    <source>
        <strain evidence="8 9">ATCC 30894</strain>
    </source>
</reference>
<comment type="subcellular location">
    <subcellularLocation>
        <location evidence="1">Nucleus</location>
    </subcellularLocation>
</comment>
<dbReference type="AlphaFoldDB" id="A0A6A5BRG0"/>